<dbReference type="InterPro" id="IPR000086">
    <property type="entry name" value="NUDIX_hydrolase_dom"/>
</dbReference>
<reference evidence="7" key="1">
    <citation type="journal article" date="2019" name="Int. J. Syst. Evol. Microbiol.">
        <title>The Global Catalogue of Microorganisms (GCM) 10K type strain sequencing project: providing services to taxonomists for standard genome sequencing and annotation.</title>
        <authorList>
            <consortium name="The Broad Institute Genomics Platform"/>
            <consortium name="The Broad Institute Genome Sequencing Center for Infectious Disease"/>
            <person name="Wu L."/>
            <person name="Ma J."/>
        </authorList>
    </citation>
    <scope>NUCLEOTIDE SEQUENCE [LARGE SCALE GENOMIC DNA]</scope>
    <source>
        <strain evidence="7">JCM 17983</strain>
    </source>
</reference>
<keyword evidence="7" id="KW-1185">Reference proteome</keyword>
<evidence type="ECO:0000313" key="7">
    <source>
        <dbReference type="Proteomes" id="UP001500457"/>
    </source>
</evidence>
<accession>A0ABP9EP84</accession>
<gene>
    <name evidence="6" type="ORF">GCM10023203_29810</name>
</gene>
<dbReference type="Gene3D" id="3.90.79.10">
    <property type="entry name" value="Nucleoside Triphosphate Pyrophosphohydrolase"/>
    <property type="match status" value="1"/>
</dbReference>
<comment type="cofactor">
    <cofactor evidence="1">
        <name>Mg(2+)</name>
        <dbReference type="ChEBI" id="CHEBI:18420"/>
    </cofactor>
</comment>
<dbReference type="Proteomes" id="UP001500457">
    <property type="component" value="Unassembled WGS sequence"/>
</dbReference>
<dbReference type="SUPFAM" id="SSF55811">
    <property type="entry name" value="Nudix"/>
    <property type="match status" value="1"/>
</dbReference>
<dbReference type="InterPro" id="IPR020476">
    <property type="entry name" value="Nudix_hydrolase"/>
</dbReference>
<dbReference type="PANTHER" id="PTHR43046">
    <property type="entry name" value="GDP-MANNOSE MANNOSYL HYDROLASE"/>
    <property type="match status" value="1"/>
</dbReference>
<proteinExistence type="inferred from homology"/>
<dbReference type="PANTHER" id="PTHR43046:SF2">
    <property type="entry name" value="8-OXO-DGTP DIPHOSPHATASE-RELATED"/>
    <property type="match status" value="1"/>
</dbReference>
<dbReference type="RefSeq" id="WP_274234901.1">
    <property type="nucleotide sequence ID" value="NZ_BAABHQ010000007.1"/>
</dbReference>
<comment type="caution">
    <text evidence="6">The sequence shown here is derived from an EMBL/GenBank/DDBJ whole genome shotgun (WGS) entry which is preliminary data.</text>
</comment>
<dbReference type="EMBL" id="BAABHQ010000007">
    <property type="protein sequence ID" value="GAA4877457.1"/>
    <property type="molecule type" value="Genomic_DNA"/>
</dbReference>
<comment type="similarity">
    <text evidence="2 4">Belongs to the Nudix hydrolase family.</text>
</comment>
<evidence type="ECO:0000256" key="1">
    <source>
        <dbReference type="ARBA" id="ARBA00001946"/>
    </source>
</evidence>
<keyword evidence="3 4" id="KW-0378">Hydrolase</keyword>
<dbReference type="PRINTS" id="PR00502">
    <property type="entry name" value="NUDIXFAMILY"/>
</dbReference>
<sequence>MRGDGDGWVVCDAGHRHWGRFGAAGLLLRHGDAVLLAHRVWWSHHGGTWGIPGGARDSGESARDAALREAVEETGVDASRVRLTGETTDDHGGWSYVTVHARLDTDDAPPLEPTDGEATELRWTPVDEVSDLALHPGFGAFWAGPEAVERLP</sequence>
<feature type="domain" description="Nudix hydrolase" evidence="5">
    <location>
        <begin position="19"/>
        <end position="145"/>
    </location>
</feature>
<dbReference type="PROSITE" id="PS00893">
    <property type="entry name" value="NUDIX_BOX"/>
    <property type="match status" value="1"/>
</dbReference>
<evidence type="ECO:0000256" key="4">
    <source>
        <dbReference type="RuleBase" id="RU003476"/>
    </source>
</evidence>
<dbReference type="Pfam" id="PF00293">
    <property type="entry name" value="NUDIX"/>
    <property type="match status" value="1"/>
</dbReference>
<name>A0ABP9EP84_9PSEU</name>
<organism evidence="6 7">
    <name type="scientific">Actinomycetospora straminea</name>
    <dbReference type="NCBI Taxonomy" id="663607"/>
    <lineage>
        <taxon>Bacteria</taxon>
        <taxon>Bacillati</taxon>
        <taxon>Actinomycetota</taxon>
        <taxon>Actinomycetes</taxon>
        <taxon>Pseudonocardiales</taxon>
        <taxon>Pseudonocardiaceae</taxon>
        <taxon>Actinomycetospora</taxon>
    </lineage>
</organism>
<evidence type="ECO:0000313" key="6">
    <source>
        <dbReference type="EMBL" id="GAA4877457.1"/>
    </source>
</evidence>
<dbReference type="InterPro" id="IPR020084">
    <property type="entry name" value="NUDIX_hydrolase_CS"/>
</dbReference>
<protein>
    <submittedName>
        <fullName evidence="6">NUDIX domain-containing protein</fullName>
    </submittedName>
</protein>
<evidence type="ECO:0000259" key="5">
    <source>
        <dbReference type="PROSITE" id="PS51462"/>
    </source>
</evidence>
<evidence type="ECO:0000256" key="3">
    <source>
        <dbReference type="ARBA" id="ARBA00022801"/>
    </source>
</evidence>
<dbReference type="PROSITE" id="PS51462">
    <property type="entry name" value="NUDIX"/>
    <property type="match status" value="1"/>
</dbReference>
<dbReference type="InterPro" id="IPR015797">
    <property type="entry name" value="NUDIX_hydrolase-like_dom_sf"/>
</dbReference>
<evidence type="ECO:0000256" key="2">
    <source>
        <dbReference type="ARBA" id="ARBA00005582"/>
    </source>
</evidence>